<proteinExistence type="predicted"/>
<evidence type="ECO:0008006" key="2">
    <source>
        <dbReference type="Google" id="ProtNLM"/>
    </source>
</evidence>
<gene>
    <name evidence="1" type="ORF">METZ01_LOCUS316318</name>
</gene>
<sequence>MMINKKLKTVYIGLSADLVHQGHLNIIAEGCKLG</sequence>
<dbReference type="AlphaFoldDB" id="A0A382NQK5"/>
<name>A0A382NQK5_9ZZZZ</name>
<accession>A0A382NQK5</accession>
<dbReference type="EMBL" id="UINC01102107">
    <property type="protein sequence ID" value="SVC63464.1"/>
    <property type="molecule type" value="Genomic_DNA"/>
</dbReference>
<organism evidence="1">
    <name type="scientific">marine metagenome</name>
    <dbReference type="NCBI Taxonomy" id="408172"/>
    <lineage>
        <taxon>unclassified sequences</taxon>
        <taxon>metagenomes</taxon>
        <taxon>ecological metagenomes</taxon>
    </lineage>
</organism>
<protein>
    <recommendedName>
        <fullName evidence="2">Cytidyltransferase-like domain-containing protein</fullName>
    </recommendedName>
</protein>
<feature type="non-terminal residue" evidence="1">
    <location>
        <position position="34"/>
    </location>
</feature>
<evidence type="ECO:0000313" key="1">
    <source>
        <dbReference type="EMBL" id="SVC63464.1"/>
    </source>
</evidence>
<reference evidence="1" key="1">
    <citation type="submission" date="2018-05" db="EMBL/GenBank/DDBJ databases">
        <authorList>
            <person name="Lanie J.A."/>
            <person name="Ng W.-L."/>
            <person name="Kazmierczak K.M."/>
            <person name="Andrzejewski T.M."/>
            <person name="Davidsen T.M."/>
            <person name="Wayne K.J."/>
            <person name="Tettelin H."/>
            <person name="Glass J.I."/>
            <person name="Rusch D."/>
            <person name="Podicherti R."/>
            <person name="Tsui H.-C.T."/>
            <person name="Winkler M.E."/>
        </authorList>
    </citation>
    <scope>NUCLEOTIDE SEQUENCE</scope>
</reference>